<reference evidence="2" key="1">
    <citation type="submission" date="2022-01" db="EMBL/GenBank/DDBJ databases">
        <authorList>
            <person name="King R."/>
        </authorList>
    </citation>
    <scope>NUCLEOTIDE SEQUENCE</scope>
</reference>
<keyword evidence="3" id="KW-1185">Reference proteome</keyword>
<proteinExistence type="predicted"/>
<evidence type="ECO:0000313" key="2">
    <source>
        <dbReference type="EMBL" id="CAG9771289.1"/>
    </source>
</evidence>
<dbReference type="Proteomes" id="UP001152799">
    <property type="component" value="Chromosome 7"/>
</dbReference>
<dbReference type="AlphaFoldDB" id="A0A9N9QR81"/>
<protein>
    <recommendedName>
        <fullName evidence="1">CHK kinase-like domain-containing protein</fullName>
    </recommendedName>
</protein>
<dbReference type="OrthoDB" id="190089at2759"/>
<feature type="domain" description="CHK kinase-like" evidence="1">
    <location>
        <begin position="117"/>
        <end position="303"/>
    </location>
</feature>
<organism evidence="2 3">
    <name type="scientific">Ceutorhynchus assimilis</name>
    <name type="common">cabbage seed weevil</name>
    <dbReference type="NCBI Taxonomy" id="467358"/>
    <lineage>
        <taxon>Eukaryota</taxon>
        <taxon>Metazoa</taxon>
        <taxon>Ecdysozoa</taxon>
        <taxon>Arthropoda</taxon>
        <taxon>Hexapoda</taxon>
        <taxon>Insecta</taxon>
        <taxon>Pterygota</taxon>
        <taxon>Neoptera</taxon>
        <taxon>Endopterygota</taxon>
        <taxon>Coleoptera</taxon>
        <taxon>Polyphaga</taxon>
        <taxon>Cucujiformia</taxon>
        <taxon>Curculionidae</taxon>
        <taxon>Ceutorhynchinae</taxon>
        <taxon>Ceutorhynchus</taxon>
    </lineage>
</organism>
<gene>
    <name evidence="2" type="ORF">CEUTPL_LOCUS11727</name>
</gene>
<accession>A0A9N9QR81</accession>
<dbReference type="InterPro" id="IPR011009">
    <property type="entry name" value="Kinase-like_dom_sf"/>
</dbReference>
<dbReference type="SMART" id="SM00587">
    <property type="entry name" value="CHK"/>
    <property type="match status" value="1"/>
</dbReference>
<dbReference type="EMBL" id="OU892283">
    <property type="protein sequence ID" value="CAG9771289.1"/>
    <property type="molecule type" value="Genomic_DNA"/>
</dbReference>
<dbReference type="InterPro" id="IPR015897">
    <property type="entry name" value="CHK_kinase-like"/>
</dbReference>
<dbReference type="Gene3D" id="3.90.1200.10">
    <property type="match status" value="1"/>
</dbReference>
<dbReference type="PANTHER" id="PTHR11012:SF59">
    <property type="entry name" value="CHK KINASE-LIKE DOMAIN-CONTAINING PROTEIN-RELATED"/>
    <property type="match status" value="1"/>
</dbReference>
<evidence type="ECO:0000259" key="1">
    <source>
        <dbReference type="SMART" id="SM00587"/>
    </source>
</evidence>
<dbReference type="SUPFAM" id="SSF56112">
    <property type="entry name" value="Protein kinase-like (PK-like)"/>
    <property type="match status" value="1"/>
</dbReference>
<name>A0A9N9QR81_9CUCU</name>
<dbReference type="Pfam" id="PF02958">
    <property type="entry name" value="EcKL"/>
    <property type="match status" value="1"/>
</dbReference>
<sequence length="389" mass="46538">MYCLLSEEECALILSKTFKNKNYIFVKQETKPFSDVVLGYLGEHLLLTIFYKNQQKINKVSYFIKCAPQNQTQKQFIDDLDVIHKERSVYELISKLRPFVSRPFSAEYYFGRSNDIVVFENLKPQGYGVPKQDYFNQQQIEAVLKTMAIMHSASMKFEDNENHVLTDECNEHFIDDSYINETSRNDWYKSATNCIARLGEYFTGKDYKRKLFDYLEDELMELDKASSNSRNVLCHNDLWANNIMFKENNDDCLFVDFQFVKYRPPSHDFWFFLYFNTEYEFLKTHLDEFVDFYYKHLQNELGDEEVYTKEEFLISIREFAKPVLFQVGTCVTNVFISEKFSKEMIQNKQLYQDFMMGDRSKYVLEEMRNNPMFEVRLRNVIVPLCSLFE</sequence>
<dbReference type="InterPro" id="IPR004119">
    <property type="entry name" value="EcKL"/>
</dbReference>
<dbReference type="PANTHER" id="PTHR11012">
    <property type="entry name" value="PROTEIN KINASE-LIKE DOMAIN-CONTAINING"/>
    <property type="match status" value="1"/>
</dbReference>
<evidence type="ECO:0000313" key="3">
    <source>
        <dbReference type="Proteomes" id="UP001152799"/>
    </source>
</evidence>